<accession>A0ABR2H367</accession>
<keyword evidence="3" id="KW-1185">Reference proteome</keyword>
<dbReference type="InterPro" id="IPR006461">
    <property type="entry name" value="PLAC_motif_containing"/>
</dbReference>
<evidence type="ECO:0000313" key="2">
    <source>
        <dbReference type="EMBL" id="KAK8840346.1"/>
    </source>
</evidence>
<sequence length="202" mass="22645">MIISSKACKKHELETTLCGCCSDCGLCWYGFCCTPIASGCAWAMARGEKCTCFHLCEFPFFTRANIRHARGMDMSYCSDFCQYCCCPTLFTIQNLREIKLIQAEAQIPDRENTTVVVNNTNSVFPPPQNGPPPPSSPPPPYPGQSYPDQPYLGQPYPNQGYTNQGYPNQAYPNQEFSNQPYPPYAPAQNSPYQQYSPPINPY</sequence>
<comment type="caution">
    <text evidence="2">The sequence shown here is derived from an EMBL/GenBank/DDBJ whole genome shotgun (WGS) entry which is preliminary data.</text>
</comment>
<feature type="compositionally biased region" description="Pro residues" evidence="1">
    <location>
        <begin position="124"/>
        <end position="142"/>
    </location>
</feature>
<evidence type="ECO:0000313" key="3">
    <source>
        <dbReference type="Proteomes" id="UP001470230"/>
    </source>
</evidence>
<proteinExistence type="predicted"/>
<name>A0ABR2H367_9EUKA</name>
<gene>
    <name evidence="2" type="ORF">M9Y10_030905</name>
</gene>
<dbReference type="Proteomes" id="UP001470230">
    <property type="component" value="Unassembled WGS sequence"/>
</dbReference>
<feature type="compositionally biased region" description="Polar residues" evidence="1">
    <location>
        <begin position="187"/>
        <end position="202"/>
    </location>
</feature>
<protein>
    <submittedName>
        <fullName evidence="2">Placenta-specific protein 8</fullName>
    </submittedName>
</protein>
<reference evidence="2 3" key="1">
    <citation type="submission" date="2024-04" db="EMBL/GenBank/DDBJ databases">
        <title>Tritrichomonas musculus Genome.</title>
        <authorList>
            <person name="Alves-Ferreira E."/>
            <person name="Grigg M."/>
            <person name="Lorenzi H."/>
            <person name="Galac M."/>
        </authorList>
    </citation>
    <scope>NUCLEOTIDE SEQUENCE [LARGE SCALE GENOMIC DNA]</scope>
    <source>
        <strain evidence="2 3">EAF2021</strain>
    </source>
</reference>
<organism evidence="2 3">
    <name type="scientific">Tritrichomonas musculus</name>
    <dbReference type="NCBI Taxonomy" id="1915356"/>
    <lineage>
        <taxon>Eukaryota</taxon>
        <taxon>Metamonada</taxon>
        <taxon>Parabasalia</taxon>
        <taxon>Tritrichomonadida</taxon>
        <taxon>Tritrichomonadidae</taxon>
        <taxon>Tritrichomonas</taxon>
    </lineage>
</organism>
<feature type="region of interest" description="Disordered" evidence="1">
    <location>
        <begin position="118"/>
        <end position="202"/>
    </location>
</feature>
<dbReference type="EMBL" id="JAPFFF010000047">
    <property type="protein sequence ID" value="KAK8840346.1"/>
    <property type="molecule type" value="Genomic_DNA"/>
</dbReference>
<evidence type="ECO:0000256" key="1">
    <source>
        <dbReference type="SAM" id="MobiDB-lite"/>
    </source>
</evidence>
<dbReference type="PANTHER" id="PTHR15907">
    <property type="entry name" value="DUF614 FAMILY PROTEIN-RELATED"/>
    <property type="match status" value="1"/>
</dbReference>
<feature type="compositionally biased region" description="Polar residues" evidence="1">
    <location>
        <begin position="156"/>
        <end position="179"/>
    </location>
</feature>